<reference evidence="1 2" key="1">
    <citation type="journal article" date="2019" name="Int. J. Syst. Evol. Microbiol.">
        <title>The Global Catalogue of Microorganisms (GCM) 10K type strain sequencing project: providing services to taxonomists for standard genome sequencing and annotation.</title>
        <authorList>
            <consortium name="The Broad Institute Genomics Platform"/>
            <consortium name="The Broad Institute Genome Sequencing Center for Infectious Disease"/>
            <person name="Wu L."/>
            <person name="Ma J."/>
        </authorList>
    </citation>
    <scope>NUCLEOTIDE SEQUENCE [LARGE SCALE GENOMIC DNA]</scope>
    <source>
        <strain evidence="1 2">JCM 13584</strain>
    </source>
</reference>
<comment type="caution">
    <text evidence="1">The sequence shown here is derived from an EMBL/GenBank/DDBJ whole genome shotgun (WGS) entry which is preliminary data.</text>
</comment>
<keyword evidence="2" id="KW-1185">Reference proteome</keyword>
<accession>A0ABN2Q265</accession>
<evidence type="ECO:0000313" key="1">
    <source>
        <dbReference type="EMBL" id="GAA1940977.1"/>
    </source>
</evidence>
<evidence type="ECO:0000313" key="2">
    <source>
        <dbReference type="Proteomes" id="UP001499954"/>
    </source>
</evidence>
<proteinExistence type="predicted"/>
<protein>
    <submittedName>
        <fullName evidence="1">Uncharacterized protein</fullName>
    </submittedName>
</protein>
<name>A0ABN2Q265_9MICO</name>
<sequence length="57" mass="6298">MHVRPARRSWHCFAEGSASETLATRIEWFAGGADVRSDECGQTEDGGENLFEKVLVS</sequence>
<gene>
    <name evidence="1" type="ORF">GCM10009717_04090</name>
</gene>
<dbReference type="EMBL" id="BAAAMK010000001">
    <property type="protein sequence ID" value="GAA1940977.1"/>
    <property type="molecule type" value="Genomic_DNA"/>
</dbReference>
<dbReference type="Proteomes" id="UP001499954">
    <property type="component" value="Unassembled WGS sequence"/>
</dbReference>
<organism evidence="1 2">
    <name type="scientific">Agromyces allii</name>
    <dbReference type="NCBI Taxonomy" id="393607"/>
    <lineage>
        <taxon>Bacteria</taxon>
        <taxon>Bacillati</taxon>
        <taxon>Actinomycetota</taxon>
        <taxon>Actinomycetes</taxon>
        <taxon>Micrococcales</taxon>
        <taxon>Microbacteriaceae</taxon>
        <taxon>Agromyces</taxon>
    </lineage>
</organism>